<evidence type="ECO:0000256" key="2">
    <source>
        <dbReference type="ARBA" id="ARBA00011262"/>
    </source>
</evidence>
<organism evidence="12 13">
    <name type="scientific">Candidatus Ornithospirochaeta stercoripullorum</name>
    <dbReference type="NCBI Taxonomy" id="2840899"/>
    <lineage>
        <taxon>Bacteria</taxon>
        <taxon>Pseudomonadati</taxon>
        <taxon>Spirochaetota</taxon>
        <taxon>Spirochaetia</taxon>
        <taxon>Spirochaetales</taxon>
        <taxon>Spirochaetaceae</taxon>
        <taxon>Spirochaetaceae incertae sedis</taxon>
        <taxon>Candidatus Ornithospirochaeta</taxon>
    </lineage>
</organism>
<dbReference type="EMBL" id="JADIMT010000030">
    <property type="protein sequence ID" value="MBO8435702.1"/>
    <property type="molecule type" value="Genomic_DNA"/>
</dbReference>
<evidence type="ECO:0000313" key="12">
    <source>
        <dbReference type="EMBL" id="MBO8435702.1"/>
    </source>
</evidence>
<feature type="transmembrane region" description="Helical" evidence="11">
    <location>
        <begin position="160"/>
        <end position="182"/>
    </location>
</feature>
<evidence type="ECO:0000313" key="13">
    <source>
        <dbReference type="Proteomes" id="UP000823615"/>
    </source>
</evidence>
<evidence type="ECO:0000256" key="11">
    <source>
        <dbReference type="SAM" id="Phobius"/>
    </source>
</evidence>
<name>A0A9D9DZ41_9SPIO</name>
<dbReference type="InterPro" id="IPR001851">
    <property type="entry name" value="ABC_transp_permease"/>
</dbReference>
<dbReference type="CDD" id="cd06579">
    <property type="entry name" value="TM_PBP1_transp_AraH_like"/>
    <property type="match status" value="1"/>
</dbReference>
<dbReference type="Pfam" id="PF02653">
    <property type="entry name" value="BPD_transp_2"/>
    <property type="match status" value="1"/>
</dbReference>
<keyword evidence="7 11" id="KW-1133">Transmembrane helix</keyword>
<feature type="transmembrane region" description="Helical" evidence="11">
    <location>
        <begin position="15"/>
        <end position="32"/>
    </location>
</feature>
<feature type="transmembrane region" description="Helical" evidence="11">
    <location>
        <begin position="283"/>
        <end position="308"/>
    </location>
</feature>
<dbReference type="PANTHER" id="PTHR32196">
    <property type="entry name" value="ABC TRANSPORTER PERMEASE PROTEIN YPHD-RELATED-RELATED"/>
    <property type="match status" value="1"/>
</dbReference>
<keyword evidence="5" id="KW-0997">Cell inner membrane</keyword>
<feature type="transmembrane region" description="Helical" evidence="11">
    <location>
        <begin position="212"/>
        <end position="234"/>
    </location>
</feature>
<feature type="transmembrane region" description="Helical" evidence="11">
    <location>
        <begin position="123"/>
        <end position="140"/>
    </location>
</feature>
<comment type="subunit">
    <text evidence="2">The complex is composed of two ATP-binding proteins (LsrA), two transmembrane proteins (LsrC and LsrD) and a solute-binding protein (LsrB).</text>
</comment>
<evidence type="ECO:0000256" key="9">
    <source>
        <dbReference type="ARBA" id="ARBA00025439"/>
    </source>
</evidence>
<evidence type="ECO:0000256" key="7">
    <source>
        <dbReference type="ARBA" id="ARBA00022989"/>
    </source>
</evidence>
<keyword evidence="4" id="KW-1003">Cell membrane</keyword>
<dbReference type="PANTHER" id="PTHR32196:SF71">
    <property type="entry name" value="AUTOINDUCER 2 IMPORT SYSTEM PERMEASE PROTEIN LSRD"/>
    <property type="match status" value="1"/>
</dbReference>
<accession>A0A9D9DZ41</accession>
<reference evidence="12" key="1">
    <citation type="submission" date="2020-10" db="EMBL/GenBank/DDBJ databases">
        <authorList>
            <person name="Gilroy R."/>
        </authorList>
    </citation>
    <scope>NUCLEOTIDE SEQUENCE</scope>
    <source>
        <strain evidence="12">7293</strain>
    </source>
</reference>
<reference evidence="12" key="2">
    <citation type="journal article" date="2021" name="PeerJ">
        <title>Extensive microbial diversity within the chicken gut microbiome revealed by metagenomics and culture.</title>
        <authorList>
            <person name="Gilroy R."/>
            <person name="Ravi A."/>
            <person name="Getino M."/>
            <person name="Pursley I."/>
            <person name="Horton D.L."/>
            <person name="Alikhan N.F."/>
            <person name="Baker D."/>
            <person name="Gharbi K."/>
            <person name="Hall N."/>
            <person name="Watson M."/>
            <person name="Adriaenssens E.M."/>
            <person name="Foster-Nyarko E."/>
            <person name="Jarju S."/>
            <person name="Secka A."/>
            <person name="Antonio M."/>
            <person name="Oren A."/>
            <person name="Chaudhuri R.R."/>
            <person name="La Ragione R."/>
            <person name="Hildebrand F."/>
            <person name="Pallen M.J."/>
        </authorList>
    </citation>
    <scope>NUCLEOTIDE SEQUENCE</scope>
    <source>
        <strain evidence="12">7293</strain>
    </source>
</reference>
<keyword evidence="8 11" id="KW-0472">Membrane</keyword>
<gene>
    <name evidence="12" type="ORF">IAA97_01810</name>
</gene>
<dbReference type="GO" id="GO:0022857">
    <property type="term" value="F:transmembrane transporter activity"/>
    <property type="evidence" value="ECO:0007669"/>
    <property type="project" value="InterPro"/>
</dbReference>
<proteinExistence type="predicted"/>
<keyword evidence="6 11" id="KW-0812">Transmembrane</keyword>
<dbReference type="GO" id="GO:0005886">
    <property type="term" value="C:plasma membrane"/>
    <property type="evidence" value="ECO:0007669"/>
    <property type="project" value="UniProtKB-SubCell"/>
</dbReference>
<keyword evidence="3" id="KW-0813">Transport</keyword>
<comment type="subcellular location">
    <subcellularLocation>
        <location evidence="1">Cell membrane</location>
        <topology evidence="1">Multi-pass membrane protein</topology>
    </subcellularLocation>
</comment>
<evidence type="ECO:0000256" key="5">
    <source>
        <dbReference type="ARBA" id="ARBA00022519"/>
    </source>
</evidence>
<evidence type="ECO:0000256" key="4">
    <source>
        <dbReference type="ARBA" id="ARBA00022475"/>
    </source>
</evidence>
<dbReference type="AlphaFoldDB" id="A0A9D9DZ41"/>
<protein>
    <recommendedName>
        <fullName evidence="10">Autoinducer 2 import system permease protein LsrD</fullName>
    </recommendedName>
</protein>
<evidence type="ECO:0000256" key="10">
    <source>
        <dbReference type="ARBA" id="ARBA00039381"/>
    </source>
</evidence>
<dbReference type="Proteomes" id="UP000823615">
    <property type="component" value="Unassembled WGS sequence"/>
</dbReference>
<comment type="function">
    <text evidence="9">Part of the ABC transporter complex LsrABCD involved in autoinducer 2 (AI-2) import. Probably responsible for the translocation of the substrate across the membrane.</text>
</comment>
<feature type="transmembrane region" description="Helical" evidence="11">
    <location>
        <begin position="93"/>
        <end position="116"/>
    </location>
</feature>
<evidence type="ECO:0000256" key="1">
    <source>
        <dbReference type="ARBA" id="ARBA00004651"/>
    </source>
</evidence>
<evidence type="ECO:0000256" key="3">
    <source>
        <dbReference type="ARBA" id="ARBA00022448"/>
    </source>
</evidence>
<sequence>MKSIIRKNPYSKFPYGVYILLIAVIIVFFIATQGKISPSHLMNIVRQAAPTGIAAMGQTIALLVGGLDLSVGTTMSMVNLISANIMMGESANIAQAVIVSLSLCALIGLVNGYIIAHFKMQPFLVTMAMQMIIEGGYFIYTKGIAKGSVPSSFRVISDGWIGFLPIAGLIWVALWAILSFVLRKTTYGRRLYITGANPLAAKLSGIRSEAMIVSGYLLCSILAGIGGLMLTAYIGTASTGVGNDYTLDTIASSVIGGTAFSGGIGTLEGTFPGVLIMTMLQSLMTILGISSAGKFLTQGIVIAVMVAINQMRLRNRN</sequence>
<comment type="caution">
    <text evidence="12">The sequence shown here is derived from an EMBL/GenBank/DDBJ whole genome shotgun (WGS) entry which is preliminary data.</text>
</comment>
<evidence type="ECO:0000256" key="8">
    <source>
        <dbReference type="ARBA" id="ARBA00023136"/>
    </source>
</evidence>
<evidence type="ECO:0000256" key="6">
    <source>
        <dbReference type="ARBA" id="ARBA00022692"/>
    </source>
</evidence>